<dbReference type="EMBL" id="CP021112">
    <property type="protein sequence ID" value="ARP98611.1"/>
    <property type="molecule type" value="Genomic_DNA"/>
</dbReference>
<dbReference type="AlphaFoldDB" id="A0A1W6ZML7"/>
<keyword evidence="2" id="KW-1185">Reference proteome</keyword>
<evidence type="ECO:0000313" key="2">
    <source>
        <dbReference type="Proteomes" id="UP000194137"/>
    </source>
</evidence>
<sequence length="158" mass="16517">MAVAALVLIAAQDRLLAKPLACPNNPAAANTISAEDLKSLAASGNSIDRAAALDRIVATLRDRGMSAGNIVDNLVSAYCPIVAANAALDDRQKATTVRSFASQASRAVYAPEEADEIILDVPLPPAAAKAINDKAKAERMSPQEWAAKIIINDLKTAR</sequence>
<evidence type="ECO:0000313" key="1">
    <source>
        <dbReference type="EMBL" id="ARP98611.1"/>
    </source>
</evidence>
<protein>
    <submittedName>
        <fullName evidence="1">Uncharacterized protein</fullName>
    </submittedName>
</protein>
<gene>
    <name evidence="1" type="ORF">CAK95_05590</name>
</gene>
<accession>A0A1W6ZML7</accession>
<name>A0A1W6ZML7_9HYPH</name>
<dbReference type="RefSeq" id="WP_086087035.1">
    <property type="nucleotide sequence ID" value="NZ_CP021112.1"/>
</dbReference>
<dbReference type="OrthoDB" id="8444574at2"/>
<dbReference type="KEGG" id="psin:CAK95_05590"/>
<organism evidence="1 2">
    <name type="scientific">Pseudorhodoplanes sinuspersici</name>
    <dbReference type="NCBI Taxonomy" id="1235591"/>
    <lineage>
        <taxon>Bacteria</taxon>
        <taxon>Pseudomonadati</taxon>
        <taxon>Pseudomonadota</taxon>
        <taxon>Alphaproteobacteria</taxon>
        <taxon>Hyphomicrobiales</taxon>
        <taxon>Pseudorhodoplanes</taxon>
    </lineage>
</organism>
<proteinExistence type="predicted"/>
<reference evidence="1 2" key="1">
    <citation type="submission" date="2017-05" db="EMBL/GenBank/DDBJ databases">
        <title>Full genome sequence of Pseudorhodoplanes sinuspersici.</title>
        <authorList>
            <person name="Dastgheib S.M.M."/>
            <person name="Shavandi M."/>
            <person name="Tirandaz H."/>
        </authorList>
    </citation>
    <scope>NUCLEOTIDE SEQUENCE [LARGE SCALE GENOMIC DNA]</scope>
    <source>
        <strain evidence="1 2">RIPI110</strain>
    </source>
</reference>
<dbReference type="Proteomes" id="UP000194137">
    <property type="component" value="Chromosome"/>
</dbReference>